<sequence length="46" mass="5151">MALLFGQSLELWEKFHPVGCRRCRLLAADWLLHAFMGGFASSLALS</sequence>
<evidence type="ECO:0000313" key="1">
    <source>
        <dbReference type="EMBL" id="PTQ80424.1"/>
    </source>
</evidence>
<name>A0A2T5I9F8_9PROT</name>
<reference evidence="1 2" key="1">
    <citation type="submission" date="2018-04" db="EMBL/GenBank/DDBJ databases">
        <title>Active sludge and wastewater microbial communities from Klosterneuburg, Austria.</title>
        <authorList>
            <person name="Wagner M."/>
        </authorList>
    </citation>
    <scope>NUCLEOTIDE SEQUENCE [LARGE SCALE GENOMIC DNA]</scope>
    <source>
        <strain evidence="1 2">Nl12</strain>
    </source>
</reference>
<dbReference type="Proteomes" id="UP000244152">
    <property type="component" value="Unassembled WGS sequence"/>
</dbReference>
<dbReference type="AlphaFoldDB" id="A0A2T5I9F8"/>
<accession>A0A2T5I9F8</accession>
<organism evidence="1 2">
    <name type="scientific">Nitrosospira multiformis</name>
    <dbReference type="NCBI Taxonomy" id="1231"/>
    <lineage>
        <taxon>Bacteria</taxon>
        <taxon>Pseudomonadati</taxon>
        <taxon>Pseudomonadota</taxon>
        <taxon>Betaproteobacteria</taxon>
        <taxon>Nitrosomonadales</taxon>
        <taxon>Nitrosomonadaceae</taxon>
        <taxon>Nitrosospira</taxon>
    </lineage>
</organism>
<proteinExistence type="predicted"/>
<dbReference type="EMBL" id="QAOK01000016">
    <property type="protein sequence ID" value="PTQ80424.1"/>
    <property type="molecule type" value="Genomic_DNA"/>
</dbReference>
<gene>
    <name evidence="1" type="ORF">C8R21_11655</name>
</gene>
<protein>
    <submittedName>
        <fullName evidence="1">Uncharacterized protein</fullName>
    </submittedName>
</protein>
<comment type="caution">
    <text evidence="1">The sequence shown here is derived from an EMBL/GenBank/DDBJ whole genome shotgun (WGS) entry which is preliminary data.</text>
</comment>
<evidence type="ECO:0000313" key="2">
    <source>
        <dbReference type="Proteomes" id="UP000244152"/>
    </source>
</evidence>